<name>A0A285EI91_9ACTN</name>
<accession>A0A285EI91</accession>
<dbReference type="InterPro" id="IPR043128">
    <property type="entry name" value="Rev_trsase/Diguanyl_cyclase"/>
</dbReference>
<dbReference type="InterPro" id="IPR000014">
    <property type="entry name" value="PAS"/>
</dbReference>
<dbReference type="Gene3D" id="3.30.70.270">
    <property type="match status" value="1"/>
</dbReference>
<sequence>MTEPAGGRAAERAALLRELEVLDVRCDPEVDGVVRVAAALTGMPYATVHLLDGEDQRQLSPHGFPGGSAPGNSSVGAVLAGWEPGVYAFDDLAAHPRFATNPWVDGRRSRLRGYASAHLVIDGVTVGTLAVMDDRPHALTDDDRDRLGDLAAVIVGVFVRRRALRQLADVAAATTIARREAEQAHAELTRSEAFVRALLDALPVGVVAADAEGRLSLFNEVSRRWHGLDAQPDIAPGDLASVFSLTDPAGRLLEPHEVPLARAFAERRISDVEIRIAPVGRAGRLLSTSGCEVRGEDGELLGAVIAMADVTAQRELEQALRRAALHDPLTGLPNRSLLLDRLEQLLPPGRRSPVSLAVLFCDLDGFKPVNDAAGHAVGDEVLVRAVERLTGAVRPGDTVARVGGDEFVVLCPGVPSEEAAQEVADRMDAAFDIPLRSSRGTEHRVGVSVGVALCTPDDTPDTALAAADAAMYRIKSRRRSARAVPA</sequence>
<dbReference type="PROSITE" id="PS50887">
    <property type="entry name" value="GGDEF"/>
    <property type="match status" value="1"/>
</dbReference>
<dbReference type="AlphaFoldDB" id="A0A285EI91"/>
<dbReference type="SUPFAM" id="SSF55785">
    <property type="entry name" value="PYP-like sensor domain (PAS domain)"/>
    <property type="match status" value="1"/>
</dbReference>
<dbReference type="InterPro" id="IPR000160">
    <property type="entry name" value="GGDEF_dom"/>
</dbReference>
<evidence type="ECO:0000313" key="5">
    <source>
        <dbReference type="Proteomes" id="UP000219514"/>
    </source>
</evidence>
<dbReference type="Gene3D" id="3.30.450.40">
    <property type="match status" value="1"/>
</dbReference>
<evidence type="ECO:0000259" key="1">
    <source>
        <dbReference type="PROSITE" id="PS50112"/>
    </source>
</evidence>
<dbReference type="OrthoDB" id="9806130at2"/>
<reference evidence="4 5" key="1">
    <citation type="submission" date="2017-09" db="EMBL/GenBank/DDBJ databases">
        <authorList>
            <person name="Ehlers B."/>
            <person name="Leendertz F.H."/>
        </authorList>
    </citation>
    <scope>NUCLEOTIDE SEQUENCE [LARGE SCALE GENOMIC DNA]</scope>
    <source>
        <strain evidence="4 5">DSM 46844</strain>
    </source>
</reference>
<dbReference type="Pfam" id="PF01590">
    <property type="entry name" value="GAF"/>
    <property type="match status" value="1"/>
</dbReference>
<feature type="domain" description="PAS" evidence="1">
    <location>
        <begin position="191"/>
        <end position="231"/>
    </location>
</feature>
<dbReference type="InterPro" id="IPR035965">
    <property type="entry name" value="PAS-like_dom_sf"/>
</dbReference>
<dbReference type="SUPFAM" id="SSF55781">
    <property type="entry name" value="GAF domain-like"/>
    <property type="match status" value="1"/>
</dbReference>
<feature type="domain" description="GGDEF" evidence="3">
    <location>
        <begin position="354"/>
        <end position="486"/>
    </location>
</feature>
<dbReference type="InterPro" id="IPR052155">
    <property type="entry name" value="Biofilm_reg_signaling"/>
</dbReference>
<dbReference type="PANTHER" id="PTHR44757:SF2">
    <property type="entry name" value="BIOFILM ARCHITECTURE MAINTENANCE PROTEIN MBAA"/>
    <property type="match status" value="1"/>
</dbReference>
<dbReference type="SMART" id="SM00267">
    <property type="entry name" value="GGDEF"/>
    <property type="match status" value="1"/>
</dbReference>
<proteinExistence type="predicted"/>
<dbReference type="InterPro" id="IPR003018">
    <property type="entry name" value="GAF"/>
</dbReference>
<dbReference type="NCBIfam" id="TIGR00254">
    <property type="entry name" value="GGDEF"/>
    <property type="match status" value="1"/>
</dbReference>
<dbReference type="Pfam" id="PF08448">
    <property type="entry name" value="PAS_4"/>
    <property type="match status" value="1"/>
</dbReference>
<dbReference type="CDD" id="cd01949">
    <property type="entry name" value="GGDEF"/>
    <property type="match status" value="1"/>
</dbReference>
<evidence type="ECO:0000313" key="4">
    <source>
        <dbReference type="EMBL" id="SNX98849.1"/>
    </source>
</evidence>
<dbReference type="InterPro" id="IPR029016">
    <property type="entry name" value="GAF-like_dom_sf"/>
</dbReference>
<dbReference type="InterPro" id="IPR013656">
    <property type="entry name" value="PAS_4"/>
</dbReference>
<evidence type="ECO:0000259" key="3">
    <source>
        <dbReference type="PROSITE" id="PS50887"/>
    </source>
</evidence>
<dbReference type="RefSeq" id="WP_101811078.1">
    <property type="nucleotide sequence ID" value="NZ_JACHXB010000008.1"/>
</dbReference>
<dbReference type="InterPro" id="IPR000700">
    <property type="entry name" value="PAS-assoc_C"/>
</dbReference>
<keyword evidence="5" id="KW-1185">Reference proteome</keyword>
<evidence type="ECO:0000259" key="2">
    <source>
        <dbReference type="PROSITE" id="PS50113"/>
    </source>
</evidence>
<protein>
    <submittedName>
        <fullName evidence="4">Diguanylate cyclase (GGDEF) domain-containing protein</fullName>
    </submittedName>
</protein>
<dbReference type="SUPFAM" id="SSF55073">
    <property type="entry name" value="Nucleotide cyclase"/>
    <property type="match status" value="1"/>
</dbReference>
<feature type="domain" description="PAC" evidence="2">
    <location>
        <begin position="270"/>
        <end position="322"/>
    </location>
</feature>
<dbReference type="PROSITE" id="PS50113">
    <property type="entry name" value="PAC"/>
    <property type="match status" value="1"/>
</dbReference>
<organism evidence="4 5">
    <name type="scientific">Geodermatophilus sabuli</name>
    <dbReference type="NCBI Taxonomy" id="1564158"/>
    <lineage>
        <taxon>Bacteria</taxon>
        <taxon>Bacillati</taxon>
        <taxon>Actinomycetota</taxon>
        <taxon>Actinomycetes</taxon>
        <taxon>Geodermatophilales</taxon>
        <taxon>Geodermatophilaceae</taxon>
        <taxon>Geodermatophilus</taxon>
    </lineage>
</organism>
<dbReference type="InterPro" id="IPR029787">
    <property type="entry name" value="Nucleotide_cyclase"/>
</dbReference>
<dbReference type="Gene3D" id="3.30.450.20">
    <property type="entry name" value="PAS domain"/>
    <property type="match status" value="1"/>
</dbReference>
<dbReference type="PANTHER" id="PTHR44757">
    <property type="entry name" value="DIGUANYLATE CYCLASE DGCP"/>
    <property type="match status" value="1"/>
</dbReference>
<dbReference type="EMBL" id="OBDO01000012">
    <property type="protein sequence ID" value="SNX98849.1"/>
    <property type="molecule type" value="Genomic_DNA"/>
</dbReference>
<dbReference type="Proteomes" id="UP000219514">
    <property type="component" value="Unassembled WGS sequence"/>
</dbReference>
<dbReference type="Pfam" id="PF00990">
    <property type="entry name" value="GGDEF"/>
    <property type="match status" value="1"/>
</dbReference>
<gene>
    <name evidence="4" type="ORF">SAMN06893097_112145</name>
</gene>
<dbReference type="PROSITE" id="PS50112">
    <property type="entry name" value="PAS"/>
    <property type="match status" value="1"/>
</dbReference>